<dbReference type="InterPro" id="IPR000194">
    <property type="entry name" value="ATPase_F1/V1/A1_a/bsu_nucl-bd"/>
</dbReference>
<dbReference type="STRING" id="574566.I0YVJ5"/>
<evidence type="ECO:0000259" key="5">
    <source>
        <dbReference type="Pfam" id="PF00006"/>
    </source>
</evidence>
<dbReference type="InterPro" id="IPR027417">
    <property type="entry name" value="P-loop_NTPase"/>
</dbReference>
<dbReference type="InterPro" id="IPR000793">
    <property type="entry name" value="ATP_synth_asu_C"/>
</dbReference>
<dbReference type="GO" id="GO:0043531">
    <property type="term" value="F:ADP binding"/>
    <property type="evidence" value="ECO:0007669"/>
    <property type="project" value="TreeGrafter"/>
</dbReference>
<dbReference type="KEGG" id="csl:COCSUDRAFT_47874"/>
<dbReference type="GeneID" id="17040400"/>
<dbReference type="Pfam" id="PF00306">
    <property type="entry name" value="ATP-synt_ab_C"/>
    <property type="match status" value="1"/>
</dbReference>
<name>I0YVJ5_COCSC</name>
<comment type="subcellular location">
    <subcellularLocation>
        <location evidence="1">Membrane</location>
    </subcellularLocation>
</comment>
<evidence type="ECO:0000313" key="8">
    <source>
        <dbReference type="Proteomes" id="UP000007264"/>
    </source>
</evidence>
<feature type="domain" description="ATP synthase alpha subunit C-terminal" evidence="6">
    <location>
        <begin position="533"/>
        <end position="649"/>
    </location>
</feature>
<evidence type="ECO:0000256" key="1">
    <source>
        <dbReference type="ARBA" id="ARBA00004370"/>
    </source>
</evidence>
<sequence length="658" mass="70551">MVALTTSISAMAGPTATRDVCMMHAPHRLPGQASILRNHRSRGSKAAHVRHPFKRLRVQRCVALEEADWEEEMSLFRKRLQKPNQLETMRKIVEEVDIGKVLLVGDGFAVIQGLNNDAPVGCSLRFVSGASGVLLWRRSDNICLALLLGSTGTVEVGEGVECRIRAILQVVDEQQGPTTKREYDVAKVPVGEELAGKVVDFLGRAPGTQVQLGTSAFAPLLAEQPDMESREQIAEALVTGVKALDVLTPLGRGQALLVTGLRQTGKTSLVLDAILGQYRSGVRCIYAAIGQSMEEVTSTVALLKRNDAMAYTTVVAAPEGASLGERYAAISSALAIGELVRDRGGHSLVIIDDLACMVEVWESITKALATLGPVAELEGDKQEDSMDEEQLVEYEGMLVAASAAQRRRFFSSLIQRAAKLHKRLGGGSLTLLPVLAGAPARGEGPRPPSAAQYKHLSEAQREKLQAALEAAHQQQLGQQQEGCVRTEVVEEFMSIADGQVVLQREDGGAAVGVDPQASVSRIGSRAYPPALADLAVQLRFELAQAVDAARFGHDPEAAAVRQQACFAEQARAALAQTPGHPVPLEEQVAILYALQSGFFRNVSPSSVPLRQSIFIQSLRRSKPGVLRDIAATQQLTEEARAALGQALEEISAAFSPST</sequence>
<evidence type="ECO:0000313" key="7">
    <source>
        <dbReference type="EMBL" id="EIE22414.1"/>
    </source>
</evidence>
<dbReference type="InterPro" id="IPR005294">
    <property type="entry name" value="ATP_synth_F1_asu"/>
</dbReference>
<dbReference type="OrthoDB" id="30023at2759"/>
<comment type="caution">
    <text evidence="7">The sequence shown here is derived from an EMBL/GenBank/DDBJ whole genome shotgun (WGS) entry which is preliminary data.</text>
</comment>
<gene>
    <name evidence="7" type="ORF">COCSUDRAFT_47874</name>
</gene>
<dbReference type="Gene3D" id="1.20.150.20">
    <property type="entry name" value="ATP synthase alpha/beta chain, C-terminal domain"/>
    <property type="match status" value="1"/>
</dbReference>
<dbReference type="Gene3D" id="3.40.50.300">
    <property type="entry name" value="P-loop containing nucleotide triphosphate hydrolases"/>
    <property type="match status" value="1"/>
</dbReference>
<dbReference type="SUPFAM" id="SSF50615">
    <property type="entry name" value="N-terminal domain of alpha and beta subunits of F1 ATP synthase"/>
    <property type="match status" value="1"/>
</dbReference>
<accession>I0YVJ5</accession>
<keyword evidence="3" id="KW-0813">Transport</keyword>
<dbReference type="GO" id="GO:0005524">
    <property type="term" value="F:ATP binding"/>
    <property type="evidence" value="ECO:0007669"/>
    <property type="project" value="InterPro"/>
</dbReference>
<keyword evidence="7" id="KW-0378">Hydrolase</keyword>
<dbReference type="GO" id="GO:0046933">
    <property type="term" value="F:proton-transporting ATP synthase activity, rotational mechanism"/>
    <property type="evidence" value="ECO:0007669"/>
    <property type="project" value="InterPro"/>
</dbReference>
<dbReference type="GO" id="GO:0016787">
    <property type="term" value="F:hydrolase activity"/>
    <property type="evidence" value="ECO:0007669"/>
    <property type="project" value="UniProtKB-KW"/>
</dbReference>
<comment type="similarity">
    <text evidence="2">Belongs to the ATPase alpha/beta chains family.</text>
</comment>
<dbReference type="EMBL" id="AGSI01000010">
    <property type="protein sequence ID" value="EIE22414.1"/>
    <property type="molecule type" value="Genomic_DNA"/>
</dbReference>
<keyword evidence="4" id="KW-0406">Ion transport</keyword>
<keyword evidence="8" id="KW-1185">Reference proteome</keyword>
<dbReference type="SUPFAM" id="SSF47917">
    <property type="entry name" value="C-terminal domain of alpha and beta subunits of F1 ATP synthase"/>
    <property type="match status" value="1"/>
</dbReference>
<dbReference type="eggNOG" id="KOG1353">
    <property type="taxonomic scope" value="Eukaryota"/>
</dbReference>
<evidence type="ECO:0000256" key="2">
    <source>
        <dbReference type="ARBA" id="ARBA00008936"/>
    </source>
</evidence>
<dbReference type="SUPFAM" id="SSF52540">
    <property type="entry name" value="P-loop containing nucleoside triphosphate hydrolases"/>
    <property type="match status" value="1"/>
</dbReference>
<dbReference type="GO" id="GO:0045259">
    <property type="term" value="C:proton-transporting ATP synthase complex"/>
    <property type="evidence" value="ECO:0007669"/>
    <property type="project" value="InterPro"/>
</dbReference>
<proteinExistence type="inferred from homology"/>
<evidence type="ECO:0000256" key="4">
    <source>
        <dbReference type="ARBA" id="ARBA00023065"/>
    </source>
</evidence>
<reference evidence="7 8" key="1">
    <citation type="journal article" date="2012" name="Genome Biol.">
        <title>The genome of the polar eukaryotic microalga coccomyxa subellipsoidea reveals traits of cold adaptation.</title>
        <authorList>
            <person name="Blanc G."/>
            <person name="Agarkova I."/>
            <person name="Grimwood J."/>
            <person name="Kuo A."/>
            <person name="Brueggeman A."/>
            <person name="Dunigan D."/>
            <person name="Gurnon J."/>
            <person name="Ladunga I."/>
            <person name="Lindquist E."/>
            <person name="Lucas S."/>
            <person name="Pangilinan J."/>
            <person name="Proschold T."/>
            <person name="Salamov A."/>
            <person name="Schmutz J."/>
            <person name="Weeks D."/>
            <person name="Yamada T."/>
            <person name="Claverie J.M."/>
            <person name="Grigoriev I."/>
            <person name="Van Etten J."/>
            <person name="Lomsadze A."/>
            <person name="Borodovsky M."/>
        </authorList>
    </citation>
    <scope>NUCLEOTIDE SEQUENCE [LARGE SCALE GENOMIC DNA]</scope>
    <source>
        <strain evidence="7 8">C-169</strain>
    </source>
</reference>
<dbReference type="InterPro" id="IPR038376">
    <property type="entry name" value="ATP_synth_asu_C_sf"/>
</dbReference>
<evidence type="ECO:0000256" key="3">
    <source>
        <dbReference type="ARBA" id="ARBA00022448"/>
    </source>
</evidence>
<organism evidence="7 8">
    <name type="scientific">Coccomyxa subellipsoidea (strain C-169)</name>
    <name type="common">Green microalga</name>
    <dbReference type="NCBI Taxonomy" id="574566"/>
    <lineage>
        <taxon>Eukaryota</taxon>
        <taxon>Viridiplantae</taxon>
        <taxon>Chlorophyta</taxon>
        <taxon>core chlorophytes</taxon>
        <taxon>Trebouxiophyceae</taxon>
        <taxon>Trebouxiophyceae incertae sedis</taxon>
        <taxon>Coccomyxaceae</taxon>
        <taxon>Coccomyxa</taxon>
        <taxon>Coccomyxa subellipsoidea</taxon>
    </lineage>
</organism>
<protein>
    <submittedName>
        <fullName evidence="7">P-loop containing nucleoside triphosphate hydrolase protein</fullName>
    </submittedName>
</protein>
<dbReference type="Pfam" id="PF00006">
    <property type="entry name" value="ATP-synt_ab"/>
    <property type="match status" value="1"/>
</dbReference>
<dbReference type="InterPro" id="IPR036121">
    <property type="entry name" value="ATPase_F1/V1/A1_a/bsu_N_sf"/>
</dbReference>
<evidence type="ECO:0000259" key="6">
    <source>
        <dbReference type="Pfam" id="PF00306"/>
    </source>
</evidence>
<dbReference type="AlphaFoldDB" id="I0YVJ5"/>
<dbReference type="PANTHER" id="PTHR48082:SF2">
    <property type="entry name" value="ATP SYNTHASE SUBUNIT ALPHA, MITOCHONDRIAL"/>
    <property type="match status" value="1"/>
</dbReference>
<feature type="domain" description="ATPase F1/V1/A1 complex alpha/beta subunit nucleotide-binding" evidence="5">
    <location>
        <begin position="240"/>
        <end position="368"/>
    </location>
</feature>
<dbReference type="Proteomes" id="UP000007264">
    <property type="component" value="Unassembled WGS sequence"/>
</dbReference>
<dbReference type="PANTHER" id="PTHR48082">
    <property type="entry name" value="ATP SYNTHASE SUBUNIT ALPHA, MITOCHONDRIAL"/>
    <property type="match status" value="1"/>
</dbReference>
<dbReference type="RefSeq" id="XP_005646958.1">
    <property type="nucleotide sequence ID" value="XM_005646901.1"/>
</dbReference>